<proteinExistence type="predicted"/>
<accession>A0ABN9U443</accession>
<keyword evidence="3" id="KW-1185">Reference proteome</keyword>
<name>A0ABN9U443_9DINO</name>
<protein>
    <submittedName>
        <fullName evidence="2">Uncharacterized protein</fullName>
    </submittedName>
</protein>
<dbReference type="EMBL" id="CAUYUJ010015411">
    <property type="protein sequence ID" value="CAK0853630.1"/>
    <property type="molecule type" value="Genomic_DNA"/>
</dbReference>
<dbReference type="Proteomes" id="UP001189429">
    <property type="component" value="Unassembled WGS sequence"/>
</dbReference>
<reference evidence="2" key="1">
    <citation type="submission" date="2023-10" db="EMBL/GenBank/DDBJ databases">
        <authorList>
            <person name="Chen Y."/>
            <person name="Shah S."/>
            <person name="Dougan E. K."/>
            <person name="Thang M."/>
            <person name="Chan C."/>
        </authorList>
    </citation>
    <scope>NUCLEOTIDE SEQUENCE [LARGE SCALE GENOMIC DNA]</scope>
</reference>
<organism evidence="2 3">
    <name type="scientific">Prorocentrum cordatum</name>
    <dbReference type="NCBI Taxonomy" id="2364126"/>
    <lineage>
        <taxon>Eukaryota</taxon>
        <taxon>Sar</taxon>
        <taxon>Alveolata</taxon>
        <taxon>Dinophyceae</taxon>
        <taxon>Prorocentrales</taxon>
        <taxon>Prorocentraceae</taxon>
        <taxon>Prorocentrum</taxon>
    </lineage>
</organism>
<sequence>MGFRRGGAMFRSRVPEPMPRTPSVAATATPSPPPSALGAAEEAPGPAHSNKEIDGAVRAAVAQVLGSHPFAVDLVDEWCNQILEHSIKQGNRDVALSHRERDEEDGFGEYDAEHAQLPAGGDPSSTSARALYRGSPTRRSTLLPRP</sequence>
<comment type="caution">
    <text evidence="2">The sequence shown here is derived from an EMBL/GenBank/DDBJ whole genome shotgun (WGS) entry which is preliminary data.</text>
</comment>
<feature type="compositionally biased region" description="Basic and acidic residues" evidence="1">
    <location>
        <begin position="89"/>
        <end position="101"/>
    </location>
</feature>
<gene>
    <name evidence="2" type="ORF">PCOR1329_LOCUS45024</name>
</gene>
<evidence type="ECO:0000313" key="2">
    <source>
        <dbReference type="EMBL" id="CAK0853630.1"/>
    </source>
</evidence>
<feature type="compositionally biased region" description="Low complexity" evidence="1">
    <location>
        <begin position="36"/>
        <end position="47"/>
    </location>
</feature>
<feature type="region of interest" description="Disordered" evidence="1">
    <location>
        <begin position="1"/>
        <end position="52"/>
    </location>
</feature>
<evidence type="ECO:0000313" key="3">
    <source>
        <dbReference type="Proteomes" id="UP001189429"/>
    </source>
</evidence>
<evidence type="ECO:0000256" key="1">
    <source>
        <dbReference type="SAM" id="MobiDB-lite"/>
    </source>
</evidence>
<feature type="region of interest" description="Disordered" evidence="1">
    <location>
        <begin position="89"/>
        <end position="146"/>
    </location>
</feature>